<proteinExistence type="predicted"/>
<gene>
    <name evidence="1" type="ORF">FA09DRAFT_328062</name>
</gene>
<dbReference type="STRING" id="58919.A0A316ZHZ4"/>
<reference evidence="1 2" key="1">
    <citation type="journal article" date="2018" name="Mol. Biol. Evol.">
        <title>Broad Genomic Sampling Reveals a Smut Pathogenic Ancestry of the Fungal Clade Ustilaginomycotina.</title>
        <authorList>
            <person name="Kijpornyongpan T."/>
            <person name="Mondo S.J."/>
            <person name="Barry K."/>
            <person name="Sandor L."/>
            <person name="Lee J."/>
            <person name="Lipzen A."/>
            <person name="Pangilinan J."/>
            <person name="LaButti K."/>
            <person name="Hainaut M."/>
            <person name="Henrissat B."/>
            <person name="Grigoriev I.V."/>
            <person name="Spatafora J.W."/>
            <person name="Aime M.C."/>
        </authorList>
    </citation>
    <scope>NUCLEOTIDE SEQUENCE [LARGE SCALE GENOMIC DNA]</scope>
    <source>
        <strain evidence="1 2">MCA 4186</strain>
    </source>
</reference>
<dbReference type="OrthoDB" id="276388at2759"/>
<evidence type="ECO:0000313" key="1">
    <source>
        <dbReference type="EMBL" id="PWN99915.1"/>
    </source>
</evidence>
<organism evidence="1 2">
    <name type="scientific">Tilletiopsis washingtonensis</name>
    <dbReference type="NCBI Taxonomy" id="58919"/>
    <lineage>
        <taxon>Eukaryota</taxon>
        <taxon>Fungi</taxon>
        <taxon>Dikarya</taxon>
        <taxon>Basidiomycota</taxon>
        <taxon>Ustilaginomycotina</taxon>
        <taxon>Exobasidiomycetes</taxon>
        <taxon>Entylomatales</taxon>
        <taxon>Entylomatales incertae sedis</taxon>
        <taxon>Tilletiopsis</taxon>
    </lineage>
</organism>
<accession>A0A316ZHZ4</accession>
<dbReference type="Proteomes" id="UP000245946">
    <property type="component" value="Unassembled WGS sequence"/>
</dbReference>
<evidence type="ECO:0000313" key="2">
    <source>
        <dbReference type="Proteomes" id="UP000245946"/>
    </source>
</evidence>
<dbReference type="AlphaFoldDB" id="A0A316ZHZ4"/>
<dbReference type="RefSeq" id="XP_025600194.1">
    <property type="nucleotide sequence ID" value="XM_025741629.1"/>
</dbReference>
<protein>
    <submittedName>
        <fullName evidence="1">Uncharacterized protein</fullName>
    </submittedName>
</protein>
<keyword evidence="2" id="KW-1185">Reference proteome</keyword>
<sequence length="300" mass="32192">MAVPAPLRPLLGLLQYIAYLFTSLIHPSSLTTGAYTLQLHSTPLVLYRGPWTVVHVTVSGPQALASDAQVALQRRGWRAGLVGWDAARYLGARGGELDVSPVTTRSFSRAQEPLAEGAPARTALSRAQVSRIKDLAASQRSEKHTTFSVRLPASAGDGYFRLVVKGGGSTIPSPVFRLYSLSLSSACPRGSTVLPPTLPIELVVRTLSLALSTALLALSPLGFLAKFMPRGVSRWIAARAYRAAGGDARRDAVLEKAGAQQKLDRAKEGVKRIPFASAGIRTTWDVNRDEEIGRAGVRWT</sequence>
<dbReference type="EMBL" id="KZ819286">
    <property type="protein sequence ID" value="PWN99915.1"/>
    <property type="molecule type" value="Genomic_DNA"/>
</dbReference>
<dbReference type="GeneID" id="37269173"/>
<name>A0A316ZHZ4_9BASI</name>